<comment type="caution">
    <text evidence="16">The sequence shown here is derived from an EMBL/GenBank/DDBJ whole genome shotgun (WGS) entry which is preliminary data.</text>
</comment>
<dbReference type="SMART" id="SM00382">
    <property type="entry name" value="AAA"/>
    <property type="match status" value="1"/>
</dbReference>
<dbReference type="Pfam" id="PF00448">
    <property type="entry name" value="SRP54"/>
    <property type="match status" value="1"/>
</dbReference>
<dbReference type="Proteomes" id="UP001596505">
    <property type="component" value="Unassembled WGS sequence"/>
</dbReference>
<dbReference type="InterPro" id="IPR003593">
    <property type="entry name" value="AAA+_ATPase"/>
</dbReference>
<keyword evidence="11" id="KW-1006">Bacterial flagellum protein export</keyword>
<dbReference type="RefSeq" id="WP_380965002.1">
    <property type="nucleotide sequence ID" value="NZ_JBHTCO010000004.1"/>
</dbReference>
<gene>
    <name evidence="16" type="ORF">ACFQRG_06170</name>
</gene>
<dbReference type="PANTHER" id="PTHR43134:SF3">
    <property type="entry name" value="FLAGELLAR BIOSYNTHESIS PROTEIN FLHF"/>
    <property type="match status" value="1"/>
</dbReference>
<evidence type="ECO:0000256" key="4">
    <source>
        <dbReference type="ARBA" id="ARBA00022448"/>
    </source>
</evidence>
<dbReference type="EMBL" id="JBHTCO010000004">
    <property type="protein sequence ID" value="MFC7392567.1"/>
    <property type="molecule type" value="Genomic_DNA"/>
</dbReference>
<evidence type="ECO:0000313" key="17">
    <source>
        <dbReference type="Proteomes" id="UP001596505"/>
    </source>
</evidence>
<evidence type="ECO:0000256" key="5">
    <source>
        <dbReference type="ARBA" id="ARBA00022475"/>
    </source>
</evidence>
<evidence type="ECO:0000256" key="6">
    <source>
        <dbReference type="ARBA" id="ARBA00022741"/>
    </source>
</evidence>
<dbReference type="InterPro" id="IPR027417">
    <property type="entry name" value="P-loop_NTPase"/>
</dbReference>
<evidence type="ECO:0000256" key="7">
    <source>
        <dbReference type="ARBA" id="ARBA00022795"/>
    </source>
</evidence>
<comment type="similarity">
    <text evidence="2">Belongs to the GTP-binding SRP family.</text>
</comment>
<dbReference type="InterPro" id="IPR000897">
    <property type="entry name" value="SRP54_GTPase_dom"/>
</dbReference>
<keyword evidence="8" id="KW-0653">Protein transport</keyword>
<evidence type="ECO:0000256" key="10">
    <source>
        <dbReference type="ARBA" id="ARBA00023136"/>
    </source>
</evidence>
<evidence type="ECO:0000256" key="2">
    <source>
        <dbReference type="ARBA" id="ARBA00008531"/>
    </source>
</evidence>
<feature type="domain" description="AAA+ ATPase" evidence="14">
    <location>
        <begin position="158"/>
        <end position="304"/>
    </location>
</feature>
<dbReference type="InterPro" id="IPR047040">
    <property type="entry name" value="FlhF__GTPase_dom"/>
</dbReference>
<comment type="function">
    <text evidence="12">Necessary for flagellar biosynthesis. May be involved in translocation of the flagellum.</text>
</comment>
<proteinExistence type="inferred from homology"/>
<evidence type="ECO:0000256" key="1">
    <source>
        <dbReference type="ARBA" id="ARBA00004413"/>
    </source>
</evidence>
<evidence type="ECO:0000259" key="14">
    <source>
        <dbReference type="SMART" id="SM00382"/>
    </source>
</evidence>
<evidence type="ECO:0000313" key="16">
    <source>
        <dbReference type="EMBL" id="MFC7392567.1"/>
    </source>
</evidence>
<organism evidence="16 17">
    <name type="scientific">Scopulibacillus cellulosilyticus</name>
    <dbReference type="NCBI Taxonomy" id="2665665"/>
    <lineage>
        <taxon>Bacteria</taxon>
        <taxon>Bacillati</taxon>
        <taxon>Bacillota</taxon>
        <taxon>Bacilli</taxon>
        <taxon>Bacillales</taxon>
        <taxon>Sporolactobacillaceae</taxon>
        <taxon>Scopulibacillus</taxon>
    </lineage>
</organism>
<evidence type="ECO:0000256" key="12">
    <source>
        <dbReference type="ARBA" id="ARBA00025337"/>
    </source>
</evidence>
<comment type="subcellular location">
    <subcellularLocation>
        <location evidence="1">Cell membrane</location>
        <topology evidence="1">Peripheral membrane protein</topology>
        <orientation evidence="1">Cytoplasmic side</orientation>
    </subcellularLocation>
</comment>
<dbReference type="SUPFAM" id="SSF52540">
    <property type="entry name" value="P-loop containing nucleoside triphosphate hydrolases"/>
    <property type="match status" value="1"/>
</dbReference>
<reference evidence="17" key="1">
    <citation type="journal article" date="2019" name="Int. J. Syst. Evol. Microbiol.">
        <title>The Global Catalogue of Microorganisms (GCM) 10K type strain sequencing project: providing services to taxonomists for standard genome sequencing and annotation.</title>
        <authorList>
            <consortium name="The Broad Institute Genomics Platform"/>
            <consortium name="The Broad Institute Genome Sequencing Center for Infectious Disease"/>
            <person name="Wu L."/>
            <person name="Ma J."/>
        </authorList>
    </citation>
    <scope>NUCLEOTIDE SEQUENCE [LARGE SCALE GENOMIC DNA]</scope>
    <source>
        <strain evidence="17">CGMCC 1.16305</strain>
    </source>
</reference>
<dbReference type="Gene3D" id="1.20.120.1380">
    <property type="entry name" value="Flagellar FlhF biosynthesis protein, N domain"/>
    <property type="match status" value="1"/>
</dbReference>
<dbReference type="Gene3D" id="3.40.50.300">
    <property type="entry name" value="P-loop containing nucleotide triphosphate hydrolases"/>
    <property type="match status" value="1"/>
</dbReference>
<dbReference type="PANTHER" id="PTHR43134">
    <property type="entry name" value="SIGNAL RECOGNITION PARTICLE RECEPTOR SUBUNIT ALPHA"/>
    <property type="match status" value="1"/>
</dbReference>
<keyword evidence="10" id="KW-0472">Membrane</keyword>
<keyword evidence="9" id="KW-0342">GTP-binding</keyword>
<evidence type="ECO:0000256" key="3">
    <source>
        <dbReference type="ARBA" id="ARBA00014919"/>
    </source>
</evidence>
<accession>A0ABW2PT33</accession>
<keyword evidence="17" id="KW-1185">Reference proteome</keyword>
<dbReference type="SMART" id="SM00962">
    <property type="entry name" value="SRP54"/>
    <property type="match status" value="1"/>
</dbReference>
<evidence type="ECO:0000256" key="8">
    <source>
        <dbReference type="ARBA" id="ARBA00022927"/>
    </source>
</evidence>
<name>A0ABW2PT33_9BACL</name>
<dbReference type="CDD" id="cd17873">
    <property type="entry name" value="FlhF"/>
    <property type="match status" value="1"/>
</dbReference>
<keyword evidence="6" id="KW-0547">Nucleotide-binding</keyword>
<protein>
    <recommendedName>
        <fullName evidence="3">Flagellar biosynthesis protein FlhF</fullName>
    </recommendedName>
    <alternativeName>
        <fullName evidence="13">Flagella-associated GTP-binding protein</fullName>
    </alternativeName>
</protein>
<keyword evidence="7" id="KW-1005">Bacterial flagellum biogenesis</keyword>
<evidence type="ECO:0000256" key="9">
    <source>
        <dbReference type="ARBA" id="ARBA00023134"/>
    </source>
</evidence>
<keyword evidence="5" id="KW-1003">Cell membrane</keyword>
<feature type="domain" description="SRP54-type proteins GTP-binding" evidence="15">
    <location>
        <begin position="159"/>
        <end position="351"/>
    </location>
</feature>
<keyword evidence="4" id="KW-0813">Transport</keyword>
<evidence type="ECO:0000256" key="11">
    <source>
        <dbReference type="ARBA" id="ARBA00023225"/>
    </source>
</evidence>
<evidence type="ECO:0000256" key="13">
    <source>
        <dbReference type="ARBA" id="ARBA00030866"/>
    </source>
</evidence>
<evidence type="ECO:0000259" key="15">
    <source>
        <dbReference type="SMART" id="SM00962"/>
    </source>
</evidence>
<sequence length="358" mass="40658">MKKITAPTMSEAMAKVKKELGSDAVILYTKKVYHGRFFFKKEKIEVIAAEDPDPVTPTRNKIVAKAKQSPLAKVVEETVYQPVQSFDKHIPIPNIVFNFRKRLLEQGITSDEVDRLTKHLVKNWYKSDETLLETEMKNCLSEEIARRIISSRFKTQTKKKFIALVGPTGVGKTTTIAKLAAQAILDEGKTAAFITTDTYRIAAIDQLKTYAQILKVPVEVAYSSADFKEAVSRLKNVDIIFIDTAGRNFHKDCYIQELQNILPQNNDLDTYLVLAATSKYNDMARIIHQFSILPDLKLIFTKMDETLTVGDVINVLFKNPYYEVAYFSNGQNVPDDLIKANIEDLINHLLEEKNERSS</sequence>